<gene>
    <name evidence="8" type="ORF">SAMN05216490_4123</name>
</gene>
<proteinExistence type="inferred from homology"/>
<dbReference type="STRING" id="652787.SAMN05216490_4123"/>
<name>A0A1H2BH50_MUCMA</name>
<evidence type="ECO:0000256" key="3">
    <source>
        <dbReference type="ARBA" id="ARBA00023237"/>
    </source>
</evidence>
<dbReference type="Pfam" id="PF13715">
    <property type="entry name" value="CarbopepD_reg_2"/>
    <property type="match status" value="1"/>
</dbReference>
<organism evidence="8 9">
    <name type="scientific">Mucilaginibacter mallensis</name>
    <dbReference type="NCBI Taxonomy" id="652787"/>
    <lineage>
        <taxon>Bacteria</taxon>
        <taxon>Pseudomonadati</taxon>
        <taxon>Bacteroidota</taxon>
        <taxon>Sphingobacteriia</taxon>
        <taxon>Sphingobacteriales</taxon>
        <taxon>Sphingobacteriaceae</taxon>
        <taxon>Mucilaginibacter</taxon>
    </lineage>
</organism>
<dbReference type="GO" id="GO:0030246">
    <property type="term" value="F:carbohydrate binding"/>
    <property type="evidence" value="ECO:0007669"/>
    <property type="project" value="InterPro"/>
</dbReference>
<dbReference type="Gene3D" id="2.40.170.20">
    <property type="entry name" value="TonB-dependent receptor, beta-barrel domain"/>
    <property type="match status" value="1"/>
</dbReference>
<evidence type="ECO:0000256" key="1">
    <source>
        <dbReference type="ARBA" id="ARBA00004442"/>
    </source>
</evidence>
<dbReference type="PANTHER" id="PTHR40980">
    <property type="entry name" value="PLUG DOMAIN-CONTAINING PROTEIN"/>
    <property type="match status" value="1"/>
</dbReference>
<keyword evidence="8" id="KW-0675">Receptor</keyword>
<dbReference type="Proteomes" id="UP000199679">
    <property type="component" value="Chromosome I"/>
</dbReference>
<feature type="signal peptide" evidence="5">
    <location>
        <begin position="1"/>
        <end position="20"/>
    </location>
</feature>
<evidence type="ECO:0000256" key="2">
    <source>
        <dbReference type="ARBA" id="ARBA00023136"/>
    </source>
</evidence>
<dbReference type="Pfam" id="PF07715">
    <property type="entry name" value="Plug"/>
    <property type="match status" value="1"/>
</dbReference>
<comment type="similarity">
    <text evidence="4">Belongs to the TonB-dependent receptor family.</text>
</comment>
<dbReference type="RefSeq" id="WP_091377468.1">
    <property type="nucleotide sequence ID" value="NZ_LT629740.1"/>
</dbReference>
<dbReference type="SUPFAM" id="SSF56935">
    <property type="entry name" value="Porins"/>
    <property type="match status" value="1"/>
</dbReference>
<keyword evidence="3" id="KW-0998">Cell outer membrane</keyword>
<feature type="domain" description="TonB-dependent receptor plug" evidence="7">
    <location>
        <begin position="130"/>
        <end position="234"/>
    </location>
</feature>
<dbReference type="InterPro" id="IPR013784">
    <property type="entry name" value="Carb-bd-like_fold"/>
</dbReference>
<dbReference type="Pfam" id="PF00593">
    <property type="entry name" value="TonB_dep_Rec_b-barrel"/>
    <property type="match status" value="1"/>
</dbReference>
<dbReference type="InterPro" id="IPR037066">
    <property type="entry name" value="Plug_dom_sf"/>
</dbReference>
<feature type="domain" description="TonB-dependent receptor-like beta-barrel" evidence="6">
    <location>
        <begin position="487"/>
        <end position="875"/>
    </location>
</feature>
<dbReference type="Gene3D" id="2.170.130.10">
    <property type="entry name" value="TonB-dependent receptor, plug domain"/>
    <property type="match status" value="1"/>
</dbReference>
<dbReference type="OrthoDB" id="8727862at2"/>
<dbReference type="PANTHER" id="PTHR40980:SF4">
    <property type="entry name" value="TONB-DEPENDENT RECEPTOR-LIKE BETA-BARREL DOMAIN-CONTAINING PROTEIN"/>
    <property type="match status" value="1"/>
</dbReference>
<sequence length="906" mass="101614">MIRKLYFFIFFVLFTTAAWAQNATLKGHITDKQTGEVLPGAVIHFDDYKNAVSANEKGEYTLANITPGEYKVKVKFIGYSEFEQKIKIGAGQVMLLDIKLESKTNDLKTVTVFGKLDKESEAAGRTSEKNADNITNVVTAKVMERSPDINAANVLSRVSGVTIQRNTGGDEAYAIIRGLEPRYNNTLINGVKVTSPDEKSRYVSLDIVPSDMLQRIEVSKSLLPEMEGDAIGGTVNLIFKDAPDTMLLKATAQVGYSQIFLDRKFYTFSKQDIQQQSPSARYGSSYTAQPGDFSRSNLDFEPKTALPSTVVGLTYGKRFLDGKLGIMLSDNFQNQYYGSNSQFNPVVPNPQNDFKPGITDVSNLTYSNQQLNNGLSFHADYKIDDHNQILVNNVLLYSYLAQARLSIDTSIVGGNGGRVGPGTGSVVNDDRSLTQKEFLENLKLEGKHILSKHFLFDWAGVFSTSTKKVPDEADISIDHKINADFTSTPYYFDGISHTWQHNNDKDESGLANLTYRARVKDIPVEIKVGGLYRHKDRYNAEDQYNLKPDTDASGKKQQFTSIYNAQWTVYNAKGTAGYDVNNYTAFEDISAGYAEFKVSFPKLDIFGGVREEHTSQGFDYITFIPTLENDVRKNYTDMLPSLQLNYKLTDKSQLRASFFESISRPNYYELVPYTIQGVSGINEMGNPALKHATADNFDLRYELYPKDDEQIFVSAFYKKLYNPIELALTGFGSGDITYTPENVAPQATIEGIELVYTKYFGHFGVSANYAYIYSNVKSLKVVPDSVGPNNTTITKLQSRPLQGQTNNSLNASLMYRDKHHGIYVQLAYQYLGKTLSQVYANYGYDYYTQPQSFLALSGEKALDRHFTIFGKFNNLLNTPTTIKINDITVGQNIYKANYNIGLRYTH</sequence>
<dbReference type="InterPro" id="IPR012910">
    <property type="entry name" value="Plug_dom"/>
</dbReference>
<dbReference type="InterPro" id="IPR000531">
    <property type="entry name" value="Beta-barrel_TonB"/>
</dbReference>
<dbReference type="InterPro" id="IPR036942">
    <property type="entry name" value="Beta-barrel_TonB_sf"/>
</dbReference>
<protein>
    <submittedName>
        <fullName evidence="8">TonB-dependent receptor</fullName>
    </submittedName>
</protein>
<evidence type="ECO:0000259" key="6">
    <source>
        <dbReference type="Pfam" id="PF00593"/>
    </source>
</evidence>
<dbReference type="Gene3D" id="2.60.40.1120">
    <property type="entry name" value="Carboxypeptidase-like, regulatory domain"/>
    <property type="match status" value="1"/>
</dbReference>
<keyword evidence="5" id="KW-0732">Signal</keyword>
<evidence type="ECO:0000259" key="7">
    <source>
        <dbReference type="Pfam" id="PF07715"/>
    </source>
</evidence>
<evidence type="ECO:0000313" key="9">
    <source>
        <dbReference type="Proteomes" id="UP000199679"/>
    </source>
</evidence>
<dbReference type="GO" id="GO:0009279">
    <property type="term" value="C:cell outer membrane"/>
    <property type="evidence" value="ECO:0007669"/>
    <property type="project" value="UniProtKB-SubCell"/>
</dbReference>
<keyword evidence="2 4" id="KW-0472">Membrane</keyword>
<feature type="chain" id="PRO_5009269951" evidence="5">
    <location>
        <begin position="21"/>
        <end position="906"/>
    </location>
</feature>
<evidence type="ECO:0000256" key="4">
    <source>
        <dbReference type="RuleBase" id="RU003357"/>
    </source>
</evidence>
<dbReference type="EMBL" id="LT629740">
    <property type="protein sequence ID" value="SDT57583.1"/>
    <property type="molecule type" value="Genomic_DNA"/>
</dbReference>
<dbReference type="AlphaFoldDB" id="A0A1H2BH50"/>
<keyword evidence="9" id="KW-1185">Reference proteome</keyword>
<dbReference type="SUPFAM" id="SSF49452">
    <property type="entry name" value="Starch-binding domain-like"/>
    <property type="match status" value="1"/>
</dbReference>
<evidence type="ECO:0000313" key="8">
    <source>
        <dbReference type="EMBL" id="SDT57583.1"/>
    </source>
</evidence>
<evidence type="ECO:0000256" key="5">
    <source>
        <dbReference type="SAM" id="SignalP"/>
    </source>
</evidence>
<accession>A0A1H2BH50</accession>
<comment type="subcellular location">
    <subcellularLocation>
        <location evidence="1 4">Cell outer membrane</location>
    </subcellularLocation>
</comment>
<reference evidence="8 9" key="1">
    <citation type="submission" date="2016-10" db="EMBL/GenBank/DDBJ databases">
        <authorList>
            <person name="de Groot N.N."/>
        </authorList>
    </citation>
    <scope>NUCLEOTIDE SEQUENCE [LARGE SCALE GENOMIC DNA]</scope>
    <source>
        <strain evidence="8 9">MP1X4</strain>
    </source>
</reference>
<keyword evidence="4" id="KW-0798">TonB box</keyword>